<keyword evidence="4" id="KW-0949">S-adenosyl-L-methionine</keyword>
<dbReference type="OMA" id="CKMIVAE"/>
<accession>A0A087UF77</accession>
<dbReference type="PROSITE" id="PS51800">
    <property type="entry name" value="ZF_CHHC_U11_48K"/>
    <property type="match status" value="1"/>
</dbReference>
<feature type="non-terminal residue" evidence="6">
    <location>
        <position position="97"/>
    </location>
</feature>
<dbReference type="GO" id="GO:0030488">
    <property type="term" value="P:tRNA methylation"/>
    <property type="evidence" value="ECO:0007669"/>
    <property type="project" value="InterPro"/>
</dbReference>
<comment type="similarity">
    <text evidence="4">Belongs to the methyltransferase TRM13 family.</text>
</comment>
<dbReference type="InterPro" id="IPR021721">
    <property type="entry name" value="Znf_CCCH-type_TRM13"/>
</dbReference>
<keyword evidence="2 4" id="KW-0863">Zinc-finger</keyword>
<name>A0A087UF77_STEMI</name>
<proteinExistence type="inferred from homology"/>
<comment type="catalytic activity">
    <reaction evidence="4">
        <text>cytidine(4) in tRNA(Pro) + S-adenosyl-L-methionine = 2'-O-methylcytidine(4) in tRNA(Pro) + S-adenosyl-L-homocysteine + H(+)</text>
        <dbReference type="Rhea" id="RHEA:32767"/>
        <dbReference type="Rhea" id="RHEA-COMP:10397"/>
        <dbReference type="Rhea" id="RHEA-COMP:10398"/>
        <dbReference type="ChEBI" id="CHEBI:15378"/>
        <dbReference type="ChEBI" id="CHEBI:57856"/>
        <dbReference type="ChEBI" id="CHEBI:59789"/>
        <dbReference type="ChEBI" id="CHEBI:74495"/>
        <dbReference type="ChEBI" id="CHEBI:82748"/>
        <dbReference type="EC" id="2.1.1.225"/>
    </reaction>
</comment>
<reference evidence="6 7" key="1">
    <citation type="submission" date="2013-11" db="EMBL/GenBank/DDBJ databases">
        <title>Genome sequencing of Stegodyphus mimosarum.</title>
        <authorList>
            <person name="Bechsgaard J."/>
        </authorList>
    </citation>
    <scope>NUCLEOTIDE SEQUENCE [LARGE SCALE GENOMIC DNA]</scope>
</reference>
<dbReference type="InterPro" id="IPR022776">
    <property type="entry name" value="TRM13/UPF0224_CHHC_Znf_dom"/>
</dbReference>
<organism evidence="6 7">
    <name type="scientific">Stegodyphus mimosarum</name>
    <name type="common">African social velvet spider</name>
    <dbReference type="NCBI Taxonomy" id="407821"/>
    <lineage>
        <taxon>Eukaryota</taxon>
        <taxon>Metazoa</taxon>
        <taxon>Ecdysozoa</taxon>
        <taxon>Arthropoda</taxon>
        <taxon>Chelicerata</taxon>
        <taxon>Arachnida</taxon>
        <taxon>Araneae</taxon>
        <taxon>Araneomorphae</taxon>
        <taxon>Entelegynae</taxon>
        <taxon>Eresoidea</taxon>
        <taxon>Eresidae</taxon>
        <taxon>Stegodyphus</taxon>
    </lineage>
</organism>
<evidence type="ECO:0000256" key="3">
    <source>
        <dbReference type="ARBA" id="ARBA00022833"/>
    </source>
</evidence>
<evidence type="ECO:0000313" key="6">
    <source>
        <dbReference type="EMBL" id="KFM76016.1"/>
    </source>
</evidence>
<comment type="catalytic activity">
    <reaction evidence="4">
        <text>adenosine(4) in tRNA(His) + S-adenosyl-L-methionine = 2'-O-methyladenosine(4) in tRNA(His) + S-adenosyl-L-homocysteine + H(+)</text>
        <dbReference type="Rhea" id="RHEA:43196"/>
        <dbReference type="Rhea" id="RHEA-COMP:10401"/>
        <dbReference type="Rhea" id="RHEA-COMP:10402"/>
        <dbReference type="ChEBI" id="CHEBI:15378"/>
        <dbReference type="ChEBI" id="CHEBI:57856"/>
        <dbReference type="ChEBI" id="CHEBI:59789"/>
        <dbReference type="ChEBI" id="CHEBI:74411"/>
        <dbReference type="ChEBI" id="CHEBI:74477"/>
        <dbReference type="EC" id="2.1.1.225"/>
    </reaction>
</comment>
<dbReference type="PANTHER" id="PTHR12998:SF0">
    <property type="entry name" value="TRNA:M(4)X MODIFICATION ENZYME TRM13 HOMOLOG"/>
    <property type="match status" value="1"/>
</dbReference>
<evidence type="ECO:0000256" key="4">
    <source>
        <dbReference type="RuleBase" id="RU367103"/>
    </source>
</evidence>
<evidence type="ECO:0000259" key="5">
    <source>
        <dbReference type="PROSITE" id="PS51800"/>
    </source>
</evidence>
<feature type="domain" description="CHHC U11-48K-type" evidence="5">
    <location>
        <begin position="51"/>
        <end position="78"/>
    </location>
</feature>
<dbReference type="EC" id="2.1.1.225" evidence="4"/>
<comment type="catalytic activity">
    <reaction evidence="4">
        <text>cytidine(4) in tRNA(Gly)(GCC) + S-adenosyl-L-methionine = 2'-O-methylcytidine(4) in tRNA(Gly)(GCC) + S-adenosyl-L-homocysteine + H(+)</text>
        <dbReference type="Rhea" id="RHEA:43192"/>
        <dbReference type="Rhea" id="RHEA-COMP:10399"/>
        <dbReference type="Rhea" id="RHEA-COMP:10400"/>
        <dbReference type="ChEBI" id="CHEBI:15378"/>
        <dbReference type="ChEBI" id="CHEBI:57856"/>
        <dbReference type="ChEBI" id="CHEBI:59789"/>
        <dbReference type="ChEBI" id="CHEBI:74495"/>
        <dbReference type="ChEBI" id="CHEBI:82748"/>
        <dbReference type="EC" id="2.1.1.225"/>
    </reaction>
</comment>
<dbReference type="EMBL" id="KK119551">
    <property type="protein sequence ID" value="KFM76016.1"/>
    <property type="molecule type" value="Genomic_DNA"/>
</dbReference>
<gene>
    <name evidence="6" type="ORF">X975_14397</name>
</gene>
<dbReference type="InterPro" id="IPR039044">
    <property type="entry name" value="Trm13"/>
</dbReference>
<keyword evidence="1 4" id="KW-0479">Metal-binding</keyword>
<keyword evidence="4 6" id="KW-0808">Transferase</keyword>
<keyword evidence="7" id="KW-1185">Reference proteome</keyword>
<evidence type="ECO:0000256" key="1">
    <source>
        <dbReference type="ARBA" id="ARBA00022723"/>
    </source>
</evidence>
<protein>
    <recommendedName>
        <fullName evidence="4">tRNA:m(4)X modification enzyme TRM13</fullName>
        <ecNumber evidence="4">2.1.1.225</ecNumber>
    </recommendedName>
</protein>
<dbReference type="Pfam" id="PF11722">
    <property type="entry name" value="zf-TRM13_CCCH"/>
    <property type="match status" value="1"/>
</dbReference>
<dbReference type="PANTHER" id="PTHR12998">
    <property type="entry name" value="TRNA:M(4)X MODIFICATION ENZYME TRM13 HOMOLOG"/>
    <property type="match status" value="1"/>
</dbReference>
<keyword evidence="4 6" id="KW-0489">Methyltransferase</keyword>
<dbReference type="GO" id="GO:0008270">
    <property type="term" value="F:zinc ion binding"/>
    <property type="evidence" value="ECO:0007669"/>
    <property type="project" value="UniProtKB-KW"/>
</dbReference>
<dbReference type="AlphaFoldDB" id="A0A087UF77"/>
<dbReference type="GO" id="GO:0106050">
    <property type="term" value="F:tRNA 2'-O-methyltransferase activity"/>
    <property type="evidence" value="ECO:0007669"/>
    <property type="project" value="UniProtKB-UniRule"/>
</dbReference>
<evidence type="ECO:0000256" key="2">
    <source>
        <dbReference type="ARBA" id="ARBA00022771"/>
    </source>
</evidence>
<keyword evidence="3 4" id="KW-0862">Zinc</keyword>
<dbReference type="Pfam" id="PF05253">
    <property type="entry name" value="zf-U11-48K"/>
    <property type="match status" value="1"/>
</dbReference>
<sequence>MSKRPAEEENVCSFFLERKKRLCRMKTANGMNFCPHHSHLGSDLNERKGARVPCPLDSSHFCYESKLQKHLKKCNAREKEKPAYFVQNINAPDFNIS</sequence>
<dbReference type="Proteomes" id="UP000054359">
    <property type="component" value="Unassembled WGS sequence"/>
</dbReference>
<keyword evidence="4" id="KW-0819">tRNA processing</keyword>
<comment type="function">
    <text evidence="4">tRNA methylase which 2'-O-methylates cytidine(4) in tRNA(Pro) and tRNA(Gly)(GCC), and adenosine(4) in tRNA(His).</text>
</comment>
<dbReference type="STRING" id="407821.A0A087UF77"/>
<dbReference type="OrthoDB" id="6486875at2759"/>
<evidence type="ECO:0000313" key="7">
    <source>
        <dbReference type="Proteomes" id="UP000054359"/>
    </source>
</evidence>